<reference evidence="1 2" key="1">
    <citation type="submission" date="2015-04" db="EMBL/GenBank/DDBJ databases">
        <title>Genome sequence of Kerstersia gyiorum CG1.</title>
        <authorList>
            <person name="Greninger A.L."/>
            <person name="Kozyreva V."/>
            <person name="Chaturvedi V."/>
        </authorList>
    </citation>
    <scope>NUCLEOTIDE SEQUENCE [LARGE SCALE GENOMIC DNA]</scope>
    <source>
        <strain evidence="1 2">CG1</strain>
    </source>
</reference>
<dbReference type="AlphaFoldDB" id="A0A171KSI3"/>
<evidence type="ECO:0000313" key="2">
    <source>
        <dbReference type="Proteomes" id="UP000078084"/>
    </source>
</evidence>
<keyword evidence="2" id="KW-1185">Reference proteome</keyword>
<sequence>MPDYFSTWLADGTRDVQINDRFMPMVLVKSVRLYENSFFRNTATQQCYADIQLPPGSRIPFVFFSSPAASDRASPVNLGNGYVRVLKWWNLPIQNFVDVYIFDQVQPASVSNIGFEVFDQSGRKVFDDDWHLLRIAKIINVGNEEGAPVFGANSVYWANSGVAGEIAVAKSTYRRAIVANGGIGGTWVQECLWVNSQTGAVEQNWVLVDEDVIGFSSYPKGWINPQPTKIYVCRTNNLPLGYTRP</sequence>
<name>A0A171KSI3_9BURK</name>
<evidence type="ECO:0000313" key="1">
    <source>
        <dbReference type="EMBL" id="KKO71850.1"/>
    </source>
</evidence>
<comment type="caution">
    <text evidence="1">The sequence shown here is derived from an EMBL/GenBank/DDBJ whole genome shotgun (WGS) entry which is preliminary data.</text>
</comment>
<dbReference type="Proteomes" id="UP000078084">
    <property type="component" value="Unassembled WGS sequence"/>
</dbReference>
<dbReference type="RefSeq" id="WP_068370947.1">
    <property type="nucleotide sequence ID" value="NZ_LBNE01000005.1"/>
</dbReference>
<protein>
    <submittedName>
        <fullName evidence="1">Uncharacterized protein</fullName>
    </submittedName>
</protein>
<gene>
    <name evidence="1" type="ORF">AAV32_09790</name>
</gene>
<dbReference type="EMBL" id="LBNE01000005">
    <property type="protein sequence ID" value="KKO71850.1"/>
    <property type="molecule type" value="Genomic_DNA"/>
</dbReference>
<accession>A0A171KSI3</accession>
<proteinExistence type="predicted"/>
<organism evidence="1 2">
    <name type="scientific">Kerstersia gyiorum</name>
    <dbReference type="NCBI Taxonomy" id="206506"/>
    <lineage>
        <taxon>Bacteria</taxon>
        <taxon>Pseudomonadati</taxon>
        <taxon>Pseudomonadota</taxon>
        <taxon>Betaproteobacteria</taxon>
        <taxon>Burkholderiales</taxon>
        <taxon>Alcaligenaceae</taxon>
        <taxon>Kerstersia</taxon>
    </lineage>
</organism>
<dbReference type="STRING" id="206506.AAV32_09790"/>